<dbReference type="PANTHER" id="PTHR34413:SF2">
    <property type="entry name" value="PROPHAGE TAIL FIBER ASSEMBLY PROTEIN HOMOLOG TFAE-RELATED"/>
    <property type="match status" value="1"/>
</dbReference>
<dbReference type="RefSeq" id="WP_369895825.1">
    <property type="nucleotide sequence ID" value="NZ_JBGFFX010000007.1"/>
</dbReference>
<accession>A0ABV4E927</accession>
<dbReference type="InterPro" id="IPR051220">
    <property type="entry name" value="TFA_Chaperone"/>
</dbReference>
<proteinExistence type="predicted"/>
<dbReference type="PANTHER" id="PTHR34413">
    <property type="entry name" value="PROPHAGE TAIL FIBER ASSEMBLY PROTEIN HOMOLOG TFAE-RELATED-RELATED"/>
    <property type="match status" value="1"/>
</dbReference>
<keyword evidence="2" id="KW-1185">Reference proteome</keyword>
<dbReference type="EMBL" id="JBGFFX010000007">
    <property type="protein sequence ID" value="MEY8771417.1"/>
    <property type="molecule type" value="Genomic_DNA"/>
</dbReference>
<dbReference type="InterPro" id="IPR003458">
    <property type="entry name" value="Phage_T4_Gp38_tail_assem"/>
</dbReference>
<evidence type="ECO:0000313" key="1">
    <source>
        <dbReference type="EMBL" id="MEY8771417.1"/>
    </source>
</evidence>
<comment type="caution">
    <text evidence="1">The sequence shown here is derived from an EMBL/GenBank/DDBJ whole genome shotgun (WGS) entry which is preliminary data.</text>
</comment>
<gene>
    <name evidence="1" type="ORF">AB6T85_13500</name>
</gene>
<dbReference type="Pfam" id="PF02413">
    <property type="entry name" value="Caudo_TAP"/>
    <property type="match status" value="1"/>
</dbReference>
<reference evidence="1 2" key="1">
    <citation type="submission" date="2024-07" db="EMBL/GenBank/DDBJ databases">
        <authorList>
            <person name="Hebao G."/>
        </authorList>
    </citation>
    <scope>NUCLEOTIDE SEQUENCE [LARGE SCALE GENOMIC DNA]</scope>
    <source>
        <strain evidence="1 2">ACCC 02193</strain>
    </source>
</reference>
<sequence length="141" mass="15706">MNNYFYSKKTNGFYPETMKADYEASPNGWPDDAVMVSEGVYNKLYAGQAEGKIITADNYGNPILISPPAPTAEQLLALAEEQRRTLIAEATIAIAPLQDAIELDEATREEAAQLTAWKKYRVLLNRIDISDAPDIVWPEKP</sequence>
<protein>
    <submittedName>
        <fullName evidence="1">Tail fiber assembly protein</fullName>
    </submittedName>
</protein>
<organism evidence="1 2">
    <name type="scientific">Erwinia aeris</name>
    <dbReference type="NCBI Taxonomy" id="3239803"/>
    <lineage>
        <taxon>Bacteria</taxon>
        <taxon>Pseudomonadati</taxon>
        <taxon>Pseudomonadota</taxon>
        <taxon>Gammaproteobacteria</taxon>
        <taxon>Enterobacterales</taxon>
        <taxon>Erwiniaceae</taxon>
        <taxon>Erwinia</taxon>
    </lineage>
</organism>
<name>A0ABV4E927_9GAMM</name>
<dbReference type="Proteomes" id="UP001565243">
    <property type="component" value="Unassembled WGS sequence"/>
</dbReference>
<evidence type="ECO:0000313" key="2">
    <source>
        <dbReference type="Proteomes" id="UP001565243"/>
    </source>
</evidence>